<evidence type="ECO:0000313" key="2">
    <source>
        <dbReference type="EMBL" id="GAY69588.1"/>
    </source>
</evidence>
<accession>A0A2H5QY80</accession>
<feature type="transmembrane region" description="Helical" evidence="1">
    <location>
        <begin position="13"/>
        <end position="30"/>
    </location>
</feature>
<organism evidence="2 3">
    <name type="scientific">Citrus unshiu</name>
    <name type="common">Satsuma mandarin</name>
    <name type="synonym">Citrus nobilis var. unshiu</name>
    <dbReference type="NCBI Taxonomy" id="55188"/>
    <lineage>
        <taxon>Eukaryota</taxon>
        <taxon>Viridiplantae</taxon>
        <taxon>Streptophyta</taxon>
        <taxon>Embryophyta</taxon>
        <taxon>Tracheophyta</taxon>
        <taxon>Spermatophyta</taxon>
        <taxon>Magnoliopsida</taxon>
        <taxon>eudicotyledons</taxon>
        <taxon>Gunneridae</taxon>
        <taxon>Pentapetalae</taxon>
        <taxon>rosids</taxon>
        <taxon>malvids</taxon>
        <taxon>Sapindales</taxon>
        <taxon>Rutaceae</taxon>
        <taxon>Aurantioideae</taxon>
        <taxon>Citrus</taxon>
    </lineage>
</organism>
<evidence type="ECO:0000313" key="3">
    <source>
        <dbReference type="Proteomes" id="UP000236630"/>
    </source>
</evidence>
<gene>
    <name evidence="2" type="ORF">CUMW_290090</name>
</gene>
<dbReference type="AlphaFoldDB" id="A0A2H5QY80"/>
<dbReference type="Proteomes" id="UP000236630">
    <property type="component" value="Unassembled WGS sequence"/>
</dbReference>
<dbReference type="EMBL" id="BDQV01018489">
    <property type="protein sequence ID" value="GAY69588.1"/>
    <property type="molecule type" value="Genomic_DNA"/>
</dbReference>
<evidence type="ECO:0000256" key="1">
    <source>
        <dbReference type="SAM" id="Phobius"/>
    </source>
</evidence>
<proteinExistence type="predicted"/>
<keyword evidence="1" id="KW-0812">Transmembrane</keyword>
<keyword evidence="1" id="KW-0472">Membrane</keyword>
<sequence length="31" mass="3902">MTLFIRYEFRFEVHFWLMSCFVLNCICILII</sequence>
<comment type="caution">
    <text evidence="2">The sequence shown here is derived from an EMBL/GenBank/DDBJ whole genome shotgun (WGS) entry which is preliminary data.</text>
</comment>
<protein>
    <submittedName>
        <fullName evidence="2">Uncharacterized protein</fullName>
    </submittedName>
</protein>
<reference evidence="2 3" key="1">
    <citation type="journal article" date="2017" name="Front. Genet.">
        <title>Draft sequencing of the heterozygous diploid genome of Satsuma (Citrus unshiu Marc.) using a hybrid assembly approach.</title>
        <authorList>
            <person name="Shimizu T."/>
            <person name="Tanizawa Y."/>
            <person name="Mochizuki T."/>
            <person name="Nagasaki H."/>
            <person name="Yoshioka T."/>
            <person name="Toyoda A."/>
            <person name="Fujiyama A."/>
            <person name="Kaminuma E."/>
            <person name="Nakamura Y."/>
        </authorList>
    </citation>
    <scope>NUCLEOTIDE SEQUENCE [LARGE SCALE GENOMIC DNA]</scope>
    <source>
        <strain evidence="3">cv. Miyagawa wase</strain>
    </source>
</reference>
<keyword evidence="3" id="KW-1185">Reference proteome</keyword>
<name>A0A2H5QY80_CITUN</name>
<keyword evidence="1" id="KW-1133">Transmembrane helix</keyword>